<sequence>MFTMGEILLGLIASRLRSWRMHLRVVYAPGLLAILLPLLIPESV</sequence>
<evidence type="ECO:0000259" key="3">
    <source>
        <dbReference type="PROSITE" id="PS50850"/>
    </source>
</evidence>
<evidence type="ECO:0000256" key="1">
    <source>
        <dbReference type="ARBA" id="ARBA00004141"/>
    </source>
</evidence>
<dbReference type="Proteomes" id="UP000036403">
    <property type="component" value="Unassembled WGS sequence"/>
</dbReference>
<organism evidence="4 5">
    <name type="scientific">Lasius niger</name>
    <name type="common">Black garden ant</name>
    <dbReference type="NCBI Taxonomy" id="67767"/>
    <lineage>
        <taxon>Eukaryota</taxon>
        <taxon>Metazoa</taxon>
        <taxon>Ecdysozoa</taxon>
        <taxon>Arthropoda</taxon>
        <taxon>Hexapoda</taxon>
        <taxon>Insecta</taxon>
        <taxon>Pterygota</taxon>
        <taxon>Neoptera</taxon>
        <taxon>Endopterygota</taxon>
        <taxon>Hymenoptera</taxon>
        <taxon>Apocrita</taxon>
        <taxon>Aculeata</taxon>
        <taxon>Formicoidea</taxon>
        <taxon>Formicidae</taxon>
        <taxon>Formicinae</taxon>
        <taxon>Lasius</taxon>
        <taxon>Lasius</taxon>
    </lineage>
</organism>
<dbReference type="PROSITE" id="PS50850">
    <property type="entry name" value="MFS"/>
    <property type="match status" value="1"/>
</dbReference>
<evidence type="ECO:0000256" key="2">
    <source>
        <dbReference type="SAM" id="Phobius"/>
    </source>
</evidence>
<evidence type="ECO:0000313" key="5">
    <source>
        <dbReference type="Proteomes" id="UP000036403"/>
    </source>
</evidence>
<protein>
    <submittedName>
        <fullName evidence="4">Solute carrier family 22 member 21-like protein</fullName>
    </submittedName>
</protein>
<keyword evidence="2" id="KW-0812">Transmembrane</keyword>
<evidence type="ECO:0000313" key="4">
    <source>
        <dbReference type="EMBL" id="KMQ86210.1"/>
    </source>
</evidence>
<gene>
    <name evidence="4" type="ORF">RF55_14871</name>
</gene>
<dbReference type="EMBL" id="LBMM01012467">
    <property type="protein sequence ID" value="KMQ86210.1"/>
    <property type="molecule type" value="Genomic_DNA"/>
</dbReference>
<comment type="subcellular location">
    <subcellularLocation>
        <location evidence="1">Membrane</location>
        <topology evidence="1">Multi-pass membrane protein</topology>
    </subcellularLocation>
</comment>
<dbReference type="AlphaFoldDB" id="A0A0J7N0N9"/>
<feature type="transmembrane region" description="Helical" evidence="2">
    <location>
        <begin position="21"/>
        <end position="40"/>
    </location>
</feature>
<accession>A0A0J7N0N9</accession>
<dbReference type="GO" id="GO:0022857">
    <property type="term" value="F:transmembrane transporter activity"/>
    <property type="evidence" value="ECO:0007669"/>
    <property type="project" value="InterPro"/>
</dbReference>
<name>A0A0J7N0N9_LASNI</name>
<comment type="caution">
    <text evidence="4">The sequence shown here is derived from an EMBL/GenBank/DDBJ whole genome shotgun (WGS) entry which is preliminary data.</text>
</comment>
<dbReference type="InterPro" id="IPR020846">
    <property type="entry name" value="MFS_dom"/>
</dbReference>
<keyword evidence="5" id="KW-1185">Reference proteome</keyword>
<proteinExistence type="predicted"/>
<keyword evidence="2" id="KW-1133">Transmembrane helix</keyword>
<dbReference type="GO" id="GO:0016020">
    <property type="term" value="C:membrane"/>
    <property type="evidence" value="ECO:0007669"/>
    <property type="project" value="UniProtKB-SubCell"/>
</dbReference>
<feature type="non-terminal residue" evidence="4">
    <location>
        <position position="44"/>
    </location>
</feature>
<reference evidence="4 5" key="1">
    <citation type="submission" date="2015-04" db="EMBL/GenBank/DDBJ databases">
        <title>Lasius niger genome sequencing.</title>
        <authorList>
            <person name="Konorov E.A."/>
            <person name="Nikitin M.A."/>
            <person name="Kirill M.V."/>
            <person name="Chang P."/>
        </authorList>
    </citation>
    <scope>NUCLEOTIDE SEQUENCE [LARGE SCALE GENOMIC DNA]</scope>
    <source>
        <tissue evidence="4">Whole</tissue>
    </source>
</reference>
<feature type="domain" description="Major facilitator superfamily (MFS) profile" evidence="3">
    <location>
        <begin position="1"/>
        <end position="44"/>
    </location>
</feature>
<dbReference type="PaxDb" id="67767-A0A0J7N0N9"/>
<keyword evidence="2" id="KW-0472">Membrane</keyword>